<keyword evidence="2" id="KW-1185">Reference proteome</keyword>
<proteinExistence type="predicted"/>
<gene>
    <name evidence="1" type="ORF">CVN68_00150</name>
</gene>
<reference evidence="1 2" key="1">
    <citation type="submission" date="2017-11" db="EMBL/GenBank/DDBJ databases">
        <title>Complete genome sequence of Sphingomonas sp. Strain Cra20, a psychrotolerant potential plant growth promoting rhizobacteria.</title>
        <authorList>
            <person name="Luo Y."/>
        </authorList>
    </citation>
    <scope>NUCLEOTIDE SEQUENCE [LARGE SCALE GENOMIC DNA]</scope>
    <source>
        <strain evidence="1 2">Cra20</strain>
    </source>
</reference>
<dbReference type="AlphaFoldDB" id="A0A2K8M9P3"/>
<name>A0A2K8M9P3_9SPHN</name>
<protein>
    <submittedName>
        <fullName evidence="1">SIR2 family protein</fullName>
    </submittedName>
</protein>
<evidence type="ECO:0000313" key="2">
    <source>
        <dbReference type="Proteomes" id="UP000229081"/>
    </source>
</evidence>
<dbReference type="Pfam" id="PF13289">
    <property type="entry name" value="SIR2_2"/>
    <property type="match status" value="1"/>
</dbReference>
<organism evidence="1 2">
    <name type="scientific">Sphingomonas psychrotolerans</name>
    <dbReference type="NCBI Taxonomy" id="1327635"/>
    <lineage>
        <taxon>Bacteria</taxon>
        <taxon>Pseudomonadati</taxon>
        <taxon>Pseudomonadota</taxon>
        <taxon>Alphaproteobacteria</taxon>
        <taxon>Sphingomonadales</taxon>
        <taxon>Sphingomonadaceae</taxon>
        <taxon>Sphingomonas</taxon>
    </lineage>
</organism>
<evidence type="ECO:0000313" key="1">
    <source>
        <dbReference type="EMBL" id="ATY30603.1"/>
    </source>
</evidence>
<accession>A0A2K8M9P3</accession>
<dbReference type="EMBL" id="CP024923">
    <property type="protein sequence ID" value="ATY30603.1"/>
    <property type="molecule type" value="Genomic_DNA"/>
</dbReference>
<dbReference type="Proteomes" id="UP000229081">
    <property type="component" value="Chromosome"/>
</dbReference>
<sequence length="393" mass="42457">MTALRTIIAGGRKRIGLLLGAGASAGMKKADGTYPLIPAVAGLTTLVLDVLEPEYGKQIAELRKELAPKDDIETLLSRIRSLAKVIGPATIHGLDGLGYAQFGERVCEEIGKVVNVTLPESGSAYSDIVTWITGAARDHPIEIFTTNYDLLLEEALERVRAPYFDGFTGGREPFFDPVTVSNNDLPARWTRLWKLHGSLGWCSNGKDEVIRSGKDSARHLVFPEHLKYEQTQKAPYAALLDRLRAFLATPDTLLISVGFSFADAHISARVDEGLAGNPSASVFAFQFQNIGNEACARELGRRLPNFSVYARDAAVVNGSEGVWRVPSELPSKDWGPIRSSYWAEPQGGGQHEFTLGAIEPFARFFSASRSTQVFVTPVASTAPAAVAPAASVA</sequence>
<dbReference type="OrthoDB" id="9808492at2"/>
<dbReference type="KEGG" id="sphc:CVN68_00150"/>